<comment type="caution">
    <text evidence="5">The sequence shown here is derived from an EMBL/GenBank/DDBJ whole genome shotgun (WGS) entry which is preliminary data.</text>
</comment>
<gene>
    <name evidence="4" type="primary">mshB</name>
    <name evidence="5" type="ORF">IW254_000243</name>
</gene>
<comment type="cofactor">
    <cofactor evidence="4">
        <name>Zn(2+)</name>
        <dbReference type="ChEBI" id="CHEBI:29105"/>
    </cofactor>
    <text evidence="4">Binds 1 zinc ion per subunit.</text>
</comment>
<keyword evidence="2 4" id="KW-0378">Hydrolase</keyword>
<organism evidence="5 6">
    <name type="scientific">Corynebacterium aquatimens</name>
    <dbReference type="NCBI Taxonomy" id="1190508"/>
    <lineage>
        <taxon>Bacteria</taxon>
        <taxon>Bacillati</taxon>
        <taxon>Actinomycetota</taxon>
        <taxon>Actinomycetes</taxon>
        <taxon>Mycobacteriales</taxon>
        <taxon>Corynebacteriaceae</taxon>
        <taxon>Corynebacterium</taxon>
    </lineage>
</organism>
<dbReference type="Gene3D" id="3.40.50.10320">
    <property type="entry name" value="LmbE-like"/>
    <property type="match status" value="1"/>
</dbReference>
<evidence type="ECO:0000256" key="4">
    <source>
        <dbReference type="HAMAP-Rule" id="MF_01696"/>
    </source>
</evidence>
<dbReference type="GO" id="GO:0010125">
    <property type="term" value="P:mycothiol biosynthetic process"/>
    <property type="evidence" value="ECO:0007669"/>
    <property type="project" value="UniProtKB-UniRule"/>
</dbReference>
<comment type="similarity">
    <text evidence="4">Belongs to the MshB deacetylase family.</text>
</comment>
<evidence type="ECO:0000256" key="3">
    <source>
        <dbReference type="ARBA" id="ARBA00022833"/>
    </source>
</evidence>
<dbReference type="PANTHER" id="PTHR12993:SF26">
    <property type="entry name" value="1D-MYO-INOSITOL 2-ACETAMIDO-2-DEOXY-ALPHA-D-GLUCOPYRANOSIDE DEACETYLASE"/>
    <property type="match status" value="1"/>
</dbReference>
<evidence type="ECO:0000256" key="1">
    <source>
        <dbReference type="ARBA" id="ARBA00022723"/>
    </source>
</evidence>
<feature type="binding site" evidence="4">
    <location>
        <position position="15"/>
    </location>
    <ligand>
        <name>Zn(2+)</name>
        <dbReference type="ChEBI" id="CHEBI:29105"/>
    </ligand>
</feature>
<keyword evidence="1 4" id="KW-0479">Metal-binding</keyword>
<dbReference type="InterPro" id="IPR003737">
    <property type="entry name" value="GlcNAc_PI_deacetylase-related"/>
</dbReference>
<dbReference type="AlphaFoldDB" id="A0A931GXD1"/>
<keyword evidence="3 4" id="KW-0862">Zinc</keyword>
<keyword evidence="6" id="KW-1185">Reference proteome</keyword>
<feature type="binding site" evidence="4">
    <location>
        <position position="148"/>
    </location>
    <ligand>
        <name>Zn(2+)</name>
        <dbReference type="ChEBI" id="CHEBI:29105"/>
    </ligand>
</feature>
<dbReference type="NCBIfam" id="TIGR03445">
    <property type="entry name" value="mycothiol_MshB"/>
    <property type="match status" value="1"/>
</dbReference>
<evidence type="ECO:0000313" key="6">
    <source>
        <dbReference type="Proteomes" id="UP000658613"/>
    </source>
</evidence>
<dbReference type="EMBL" id="JADOUE010000001">
    <property type="protein sequence ID" value="MBG6121274.1"/>
    <property type="molecule type" value="Genomic_DNA"/>
</dbReference>
<dbReference type="Proteomes" id="UP000658613">
    <property type="component" value="Unassembled WGS sequence"/>
</dbReference>
<dbReference type="RefSeq" id="WP_196823872.1">
    <property type="nucleotide sequence ID" value="NZ_CP046980.1"/>
</dbReference>
<feature type="binding site" evidence="4">
    <location>
        <position position="18"/>
    </location>
    <ligand>
        <name>Zn(2+)</name>
        <dbReference type="ChEBI" id="CHEBI:29105"/>
    </ligand>
</feature>
<protein>
    <recommendedName>
        <fullName evidence="4">1D-myo-inositol 2-acetamido-2-deoxy-alpha-D-glucopyranoside deacetylase</fullName>
        <shortName evidence="4">GlcNAc-Ins deacetylase</shortName>
        <ecNumber evidence="4">3.5.1.103</ecNumber>
    </recommendedName>
    <alternativeName>
        <fullName evidence="4">N-acetyl-1-D-myo-inositol-2-amino-2-deoxy-alpha-D-glucopyranoside deacetylase</fullName>
    </alternativeName>
</protein>
<dbReference type="HAMAP" id="MF_01696">
    <property type="entry name" value="MshB"/>
    <property type="match status" value="1"/>
</dbReference>
<dbReference type="InterPro" id="IPR017810">
    <property type="entry name" value="Mycothiol_biosynthesis_MshB"/>
</dbReference>
<comment type="function">
    <text evidence="4">Catalyzes the deacetylation of 1D-myo-inositol 2-acetamido-2-deoxy-alpha-D-glucopyranoside (GlcNAc-Ins) in the mycothiol biosynthesis pathway.</text>
</comment>
<accession>A0A931GXD1</accession>
<sequence length="293" mass="31385">MRDLTGYRVVAVHAHPDDESISTGGALADLARRGADVLVVTCTLGEEGEVIGETYQELTVDHADQLGGYRIHELSRALQILGVRGEFLKAPGAFRDSGMAGSPAHANPRAFVNSGERSVNALVEIFTRTKPHLVLTYDPNGGYGHPDHIHAHRITHIAAEKVGVPRILWAARLRSELEAALPTKAPDGWTLPAPGELDAVDTSDTWVEMDAVVYAAKVEAMAAHATQLWIADGRVSPTNPHDARVPHGAASSDETIYALSNLIAQPIIRREHYLFGAGVPLDHGADLLAGIPL</sequence>
<reference evidence="5" key="1">
    <citation type="submission" date="2020-11" db="EMBL/GenBank/DDBJ databases">
        <title>Sequencing the genomes of 1000 actinobacteria strains.</title>
        <authorList>
            <person name="Klenk H.-P."/>
        </authorList>
    </citation>
    <scope>NUCLEOTIDE SEQUENCE</scope>
    <source>
        <strain evidence="5">DSM 45632</strain>
    </source>
</reference>
<dbReference type="InterPro" id="IPR024078">
    <property type="entry name" value="LmbE-like_dom_sf"/>
</dbReference>
<proteinExistence type="inferred from homology"/>
<dbReference type="EC" id="3.5.1.103" evidence="4"/>
<name>A0A931GXD1_9CORY</name>
<evidence type="ECO:0000256" key="2">
    <source>
        <dbReference type="ARBA" id="ARBA00022801"/>
    </source>
</evidence>
<evidence type="ECO:0000313" key="5">
    <source>
        <dbReference type="EMBL" id="MBG6121274.1"/>
    </source>
</evidence>
<dbReference type="GO" id="GO:0008270">
    <property type="term" value="F:zinc ion binding"/>
    <property type="evidence" value="ECO:0007669"/>
    <property type="project" value="UniProtKB-UniRule"/>
</dbReference>
<dbReference type="GO" id="GO:0035595">
    <property type="term" value="F:N-acetylglucosaminylinositol deacetylase activity"/>
    <property type="evidence" value="ECO:0007669"/>
    <property type="project" value="UniProtKB-EC"/>
</dbReference>
<comment type="catalytic activity">
    <reaction evidence="4">
        <text>1D-myo-inositol 2-acetamido-2-deoxy-alpha-D-glucopyranoside + H2O = 1D-myo-inositol 2-amino-2-deoxy-alpha-D-glucopyranoside + acetate</text>
        <dbReference type="Rhea" id="RHEA:26180"/>
        <dbReference type="ChEBI" id="CHEBI:15377"/>
        <dbReference type="ChEBI" id="CHEBI:30089"/>
        <dbReference type="ChEBI" id="CHEBI:52442"/>
        <dbReference type="ChEBI" id="CHEBI:58886"/>
        <dbReference type="EC" id="3.5.1.103"/>
    </reaction>
</comment>
<dbReference type="SUPFAM" id="SSF102588">
    <property type="entry name" value="LmbE-like"/>
    <property type="match status" value="1"/>
</dbReference>
<dbReference type="Pfam" id="PF02585">
    <property type="entry name" value="PIG-L"/>
    <property type="match status" value="1"/>
</dbReference>
<dbReference type="PANTHER" id="PTHR12993">
    <property type="entry name" value="N-ACETYLGLUCOSAMINYL-PHOSPHATIDYLINOSITOL DE-N-ACETYLASE-RELATED"/>
    <property type="match status" value="1"/>
</dbReference>